<sequence>MLLAMIDHSVDRRNTHDYDRVFVTDSSHSTSRIDSPQFALPRVFHFAPVLVFVFRKSRGETPRKHIAVHHHRRMSKRLQFRICPVHSGSQSKESIAVVSREIPRGRMTASRSSSAGLIAGNLWIRIVLVREDTILSTVSLTSVASSPREAHSRKPFSLQDLAGFRTSAIVSYLYARRHLPAIICLLIVYNQALTKAHLFPAAVRTVALDEGEQAVYCICRGRLKSGESGSSSWRLADLKRCLVDRSCRTTVPHCNFYDHRP</sequence>
<accession>M2ZA75</accession>
<protein>
    <submittedName>
        <fullName evidence="1">Uncharacterized protein</fullName>
    </submittedName>
</protein>
<evidence type="ECO:0000313" key="2">
    <source>
        <dbReference type="Proteomes" id="UP000016932"/>
    </source>
</evidence>
<dbReference type="Proteomes" id="UP000016932">
    <property type="component" value="Unassembled WGS sequence"/>
</dbReference>
<reference evidence="1 2" key="1">
    <citation type="journal article" date="2012" name="PLoS Pathog.">
        <title>Diverse lifestyles and strategies of plant pathogenesis encoded in the genomes of eighteen Dothideomycetes fungi.</title>
        <authorList>
            <person name="Ohm R.A."/>
            <person name="Feau N."/>
            <person name="Henrissat B."/>
            <person name="Schoch C.L."/>
            <person name="Horwitz B.A."/>
            <person name="Barry K.W."/>
            <person name="Condon B.J."/>
            <person name="Copeland A.C."/>
            <person name="Dhillon B."/>
            <person name="Glaser F."/>
            <person name="Hesse C.N."/>
            <person name="Kosti I."/>
            <person name="LaButti K."/>
            <person name="Lindquist E.A."/>
            <person name="Lucas S."/>
            <person name="Salamov A.A."/>
            <person name="Bradshaw R.E."/>
            <person name="Ciuffetti L."/>
            <person name="Hamelin R.C."/>
            <person name="Kema G.H.J."/>
            <person name="Lawrence C."/>
            <person name="Scott J.A."/>
            <person name="Spatafora J.W."/>
            <person name="Turgeon B.G."/>
            <person name="de Wit P.J.G.M."/>
            <person name="Zhong S."/>
            <person name="Goodwin S.B."/>
            <person name="Grigoriev I.V."/>
        </authorList>
    </citation>
    <scope>NUCLEOTIDE SEQUENCE [LARGE SCALE GENOMIC DNA]</scope>
    <source>
        <strain evidence="1 2">CIRAD86</strain>
    </source>
</reference>
<dbReference type="KEGG" id="pfj:MYCFIDRAFT_172431"/>
<dbReference type="HOGENOM" id="CLU_1066073_0_0_1"/>
<organism evidence="1 2">
    <name type="scientific">Pseudocercospora fijiensis (strain CIRAD86)</name>
    <name type="common">Black leaf streak disease fungus</name>
    <name type="synonym">Mycosphaerella fijiensis</name>
    <dbReference type="NCBI Taxonomy" id="383855"/>
    <lineage>
        <taxon>Eukaryota</taxon>
        <taxon>Fungi</taxon>
        <taxon>Dikarya</taxon>
        <taxon>Ascomycota</taxon>
        <taxon>Pezizomycotina</taxon>
        <taxon>Dothideomycetes</taxon>
        <taxon>Dothideomycetidae</taxon>
        <taxon>Mycosphaerellales</taxon>
        <taxon>Mycosphaerellaceae</taxon>
        <taxon>Pseudocercospora</taxon>
    </lineage>
</organism>
<gene>
    <name evidence="1" type="ORF">MYCFIDRAFT_172431</name>
</gene>
<evidence type="ECO:0000313" key="1">
    <source>
        <dbReference type="EMBL" id="EME86735.1"/>
    </source>
</evidence>
<dbReference type="GeneID" id="19332792"/>
<dbReference type="AlphaFoldDB" id="M2ZA75"/>
<dbReference type="RefSeq" id="XP_007923907.1">
    <property type="nucleotide sequence ID" value="XM_007925716.1"/>
</dbReference>
<dbReference type="VEuPathDB" id="FungiDB:MYCFIDRAFT_172431"/>
<keyword evidence="2" id="KW-1185">Reference proteome</keyword>
<dbReference type="EMBL" id="KB446556">
    <property type="protein sequence ID" value="EME86735.1"/>
    <property type="molecule type" value="Genomic_DNA"/>
</dbReference>
<name>M2ZA75_PSEFD</name>
<proteinExistence type="predicted"/>